<protein>
    <recommendedName>
        <fullName evidence="1">ESAT-6-like protein</fullName>
    </recommendedName>
</protein>
<reference evidence="3" key="1">
    <citation type="journal article" date="2019" name="Int. J. Syst. Evol. Microbiol.">
        <title>The Global Catalogue of Microorganisms (GCM) 10K type strain sequencing project: providing services to taxonomists for standard genome sequencing and annotation.</title>
        <authorList>
            <consortium name="The Broad Institute Genomics Platform"/>
            <consortium name="The Broad Institute Genome Sequencing Center for Infectious Disease"/>
            <person name="Wu L."/>
            <person name="Ma J."/>
        </authorList>
    </citation>
    <scope>NUCLEOTIDE SEQUENCE [LARGE SCALE GENOMIC DNA]</scope>
    <source>
        <strain evidence="3">JCM 17441</strain>
    </source>
</reference>
<dbReference type="Proteomes" id="UP001500620">
    <property type="component" value="Unassembled WGS sequence"/>
</dbReference>
<evidence type="ECO:0000313" key="3">
    <source>
        <dbReference type="Proteomes" id="UP001500620"/>
    </source>
</evidence>
<dbReference type="InterPro" id="IPR010310">
    <property type="entry name" value="T7SS_ESAT-6-like"/>
</dbReference>
<gene>
    <name evidence="2" type="ORF">GCM10022255_050960</name>
</gene>
<dbReference type="NCBIfam" id="TIGR03930">
    <property type="entry name" value="WXG100_ESAT6"/>
    <property type="match status" value="1"/>
</dbReference>
<proteinExistence type="inferred from homology"/>
<dbReference type="Gene3D" id="1.10.287.1060">
    <property type="entry name" value="ESAT-6-like"/>
    <property type="match status" value="1"/>
</dbReference>
<dbReference type="Pfam" id="PF06013">
    <property type="entry name" value="WXG100"/>
    <property type="match status" value="1"/>
</dbReference>
<dbReference type="RefSeq" id="WP_345129821.1">
    <property type="nucleotide sequence ID" value="NZ_BAABAT010000014.1"/>
</dbReference>
<evidence type="ECO:0000256" key="1">
    <source>
        <dbReference type="RuleBase" id="RU362001"/>
    </source>
</evidence>
<dbReference type="SUPFAM" id="SSF140453">
    <property type="entry name" value="EsxAB dimer-like"/>
    <property type="match status" value="1"/>
</dbReference>
<comment type="similarity">
    <text evidence="1">Belongs to the WXG100 family.</text>
</comment>
<sequence length="97" mass="10344">MANDDLVYDFNGINSLSGSITAFVTQMNEHLSEVDRTFNNLLANGWSGAGADAFQGCSQKWHSNADQMATTLQTLSQKVGNAAVNMQQADAAAAARF</sequence>
<dbReference type="EMBL" id="BAABAT010000014">
    <property type="protein sequence ID" value="GAA4252780.1"/>
    <property type="molecule type" value="Genomic_DNA"/>
</dbReference>
<dbReference type="InterPro" id="IPR036689">
    <property type="entry name" value="ESAT-6-like_sf"/>
</dbReference>
<keyword evidence="3" id="KW-1185">Reference proteome</keyword>
<organism evidence="2 3">
    <name type="scientific">Dactylosporangium darangshiense</name>
    <dbReference type="NCBI Taxonomy" id="579108"/>
    <lineage>
        <taxon>Bacteria</taxon>
        <taxon>Bacillati</taxon>
        <taxon>Actinomycetota</taxon>
        <taxon>Actinomycetes</taxon>
        <taxon>Micromonosporales</taxon>
        <taxon>Micromonosporaceae</taxon>
        <taxon>Dactylosporangium</taxon>
    </lineage>
</organism>
<accession>A0ABP8DCQ6</accession>
<name>A0ABP8DCQ6_9ACTN</name>
<comment type="caution">
    <text evidence="2">The sequence shown here is derived from an EMBL/GenBank/DDBJ whole genome shotgun (WGS) entry which is preliminary data.</text>
</comment>
<evidence type="ECO:0000313" key="2">
    <source>
        <dbReference type="EMBL" id="GAA4252780.1"/>
    </source>
</evidence>